<dbReference type="Gene3D" id="1.10.510.10">
    <property type="entry name" value="Transferase(Phosphotransferase) domain 1"/>
    <property type="match status" value="1"/>
</dbReference>
<dbReference type="InterPro" id="IPR001245">
    <property type="entry name" value="Ser-Thr/Tyr_kinase_cat_dom"/>
</dbReference>
<dbReference type="PANTHER" id="PTHR46485">
    <property type="entry name" value="LIM DOMAIN KINASE 1"/>
    <property type="match status" value="1"/>
</dbReference>
<dbReference type="Gene3D" id="3.30.200.20">
    <property type="entry name" value="Phosphorylase Kinase, domain 1"/>
    <property type="match status" value="1"/>
</dbReference>
<evidence type="ECO:0000256" key="6">
    <source>
        <dbReference type="ARBA" id="ARBA00022840"/>
    </source>
</evidence>
<accession>A0ABQ9EL47</accession>
<evidence type="ECO:0000256" key="5">
    <source>
        <dbReference type="ARBA" id="ARBA00022777"/>
    </source>
</evidence>
<feature type="domain" description="Protein kinase" evidence="9">
    <location>
        <begin position="84"/>
        <end position="422"/>
    </location>
</feature>
<comment type="caution">
    <text evidence="10">The sequence shown here is derived from an EMBL/GenBank/DDBJ whole genome shotgun (WGS) entry which is preliminary data.</text>
</comment>
<evidence type="ECO:0000256" key="1">
    <source>
        <dbReference type="ARBA" id="ARBA00005843"/>
    </source>
</evidence>
<keyword evidence="6 7" id="KW-0067">ATP-binding</keyword>
<feature type="compositionally biased region" description="Pro residues" evidence="8">
    <location>
        <begin position="457"/>
        <end position="467"/>
    </location>
</feature>
<dbReference type="SUPFAM" id="SSF56112">
    <property type="entry name" value="Protein kinase-like (PK-like)"/>
    <property type="match status" value="1"/>
</dbReference>
<feature type="compositionally biased region" description="Basic residues" evidence="8">
    <location>
        <begin position="475"/>
        <end position="486"/>
    </location>
</feature>
<evidence type="ECO:0000256" key="8">
    <source>
        <dbReference type="SAM" id="MobiDB-lite"/>
    </source>
</evidence>
<keyword evidence="3" id="KW-0808">Transferase</keyword>
<protein>
    <recommendedName>
        <fullName evidence="9">Protein kinase domain-containing protein</fullName>
    </recommendedName>
</protein>
<dbReference type="InterPro" id="IPR011009">
    <property type="entry name" value="Kinase-like_dom_sf"/>
</dbReference>
<feature type="region of interest" description="Disordered" evidence="8">
    <location>
        <begin position="448"/>
        <end position="521"/>
    </location>
</feature>
<dbReference type="InterPro" id="IPR000719">
    <property type="entry name" value="Prot_kinase_dom"/>
</dbReference>
<evidence type="ECO:0000256" key="4">
    <source>
        <dbReference type="ARBA" id="ARBA00022741"/>
    </source>
</evidence>
<dbReference type="InterPro" id="IPR050940">
    <property type="entry name" value="Actin_reg-Ser/Thr_kinase"/>
</dbReference>
<feature type="region of interest" description="Disordered" evidence="8">
    <location>
        <begin position="555"/>
        <end position="576"/>
    </location>
</feature>
<dbReference type="PROSITE" id="PS00107">
    <property type="entry name" value="PROTEIN_KINASE_ATP"/>
    <property type="match status" value="1"/>
</dbReference>
<feature type="compositionally biased region" description="Basic and acidic residues" evidence="8">
    <location>
        <begin position="498"/>
        <end position="507"/>
    </location>
</feature>
<feature type="compositionally biased region" description="Low complexity" evidence="8">
    <location>
        <begin position="487"/>
        <end position="497"/>
    </location>
</feature>
<keyword evidence="11" id="KW-1185">Reference proteome</keyword>
<keyword evidence="4 7" id="KW-0547">Nucleotide-binding</keyword>
<dbReference type="Proteomes" id="UP001217089">
    <property type="component" value="Unassembled WGS sequence"/>
</dbReference>
<dbReference type="PROSITE" id="PS50011">
    <property type="entry name" value="PROTEIN_KINASE_DOM"/>
    <property type="match status" value="1"/>
</dbReference>
<evidence type="ECO:0000256" key="7">
    <source>
        <dbReference type="PROSITE-ProRule" id="PRU10141"/>
    </source>
</evidence>
<keyword evidence="5" id="KW-0418">Kinase</keyword>
<dbReference type="PANTHER" id="PTHR46485:SF5">
    <property type="entry name" value="CENTER DIVIDER, ISOFORM A"/>
    <property type="match status" value="1"/>
</dbReference>
<evidence type="ECO:0000256" key="3">
    <source>
        <dbReference type="ARBA" id="ARBA00022679"/>
    </source>
</evidence>
<feature type="binding site" evidence="7">
    <location>
        <position position="113"/>
    </location>
    <ligand>
        <name>ATP</name>
        <dbReference type="ChEBI" id="CHEBI:30616"/>
    </ligand>
</feature>
<organism evidence="10 11">
    <name type="scientific">Tegillarca granosa</name>
    <name type="common">Malaysian cockle</name>
    <name type="synonym">Anadara granosa</name>
    <dbReference type="NCBI Taxonomy" id="220873"/>
    <lineage>
        <taxon>Eukaryota</taxon>
        <taxon>Metazoa</taxon>
        <taxon>Spiralia</taxon>
        <taxon>Lophotrochozoa</taxon>
        <taxon>Mollusca</taxon>
        <taxon>Bivalvia</taxon>
        <taxon>Autobranchia</taxon>
        <taxon>Pteriomorphia</taxon>
        <taxon>Arcoida</taxon>
        <taxon>Arcoidea</taxon>
        <taxon>Arcidae</taxon>
        <taxon>Tegillarca</taxon>
    </lineage>
</organism>
<evidence type="ECO:0000313" key="10">
    <source>
        <dbReference type="EMBL" id="KAJ8305976.1"/>
    </source>
</evidence>
<dbReference type="InterPro" id="IPR017441">
    <property type="entry name" value="Protein_kinase_ATP_BS"/>
</dbReference>
<feature type="region of interest" description="Disordered" evidence="8">
    <location>
        <begin position="639"/>
        <end position="668"/>
    </location>
</feature>
<gene>
    <name evidence="10" type="ORF">KUTeg_016521</name>
</gene>
<evidence type="ECO:0000256" key="2">
    <source>
        <dbReference type="ARBA" id="ARBA00022527"/>
    </source>
</evidence>
<evidence type="ECO:0000259" key="9">
    <source>
        <dbReference type="PROSITE" id="PS50011"/>
    </source>
</evidence>
<feature type="compositionally biased region" description="Low complexity" evidence="8">
    <location>
        <begin position="511"/>
        <end position="521"/>
    </location>
</feature>
<reference evidence="10 11" key="1">
    <citation type="submission" date="2022-12" db="EMBL/GenBank/DDBJ databases">
        <title>Chromosome-level genome of Tegillarca granosa.</title>
        <authorList>
            <person name="Kim J."/>
        </authorList>
    </citation>
    <scope>NUCLEOTIDE SEQUENCE [LARGE SCALE GENOMIC DNA]</scope>
    <source>
        <strain evidence="10">Teg-2019</strain>
        <tissue evidence="10">Adductor muscle</tissue>
    </source>
</reference>
<dbReference type="Pfam" id="PF07714">
    <property type="entry name" value="PK_Tyr_Ser-Thr"/>
    <property type="match status" value="2"/>
</dbReference>
<name>A0ABQ9EL47_TEGGR</name>
<feature type="compositionally biased region" description="Low complexity" evidence="8">
    <location>
        <begin position="641"/>
        <end position="661"/>
    </location>
</feature>
<comment type="similarity">
    <text evidence="1">Belongs to the protein kinase superfamily. TKL Ser/Thr protein kinase family.</text>
</comment>
<dbReference type="EMBL" id="JARBDR010000813">
    <property type="protein sequence ID" value="KAJ8305976.1"/>
    <property type="molecule type" value="Genomic_DNA"/>
</dbReference>
<evidence type="ECO:0000313" key="11">
    <source>
        <dbReference type="Proteomes" id="UP001217089"/>
    </source>
</evidence>
<sequence>MDFPRNWMMTVDKLKMNSSTRPIRRSQTISAGDHFPLHYGNECVNDDGGGNCNIKESTPIRARTPGASCQALKHAVSSLNRLDDFICDKLGSGFFAEVFKVTHRATGQVMVLKMNMNYCNRLSMLREVQLMNRLSHPNILRFMGVCVHEGQLHALTEYINGGSLDRVLADEDVELPWITRIKLALDIANGMNYLHSRGVFHRDLTSRNYTAVVADFGLATKIPDPLVMIIMIYNDTCILMQRFTYCCSCIDESKTILETDTTTVRENVFIYHFRDQSDNNKLSTVGSPYWMAPEALKGQWYNETADVFSYGIISLEITARIDADPDLLPRTQNFGVDYIDATKRPAFSEIVTSLEKIQDELQSDLELMSEEDNIEPIKRGHKRSRSEDNILQVSEDADDSAYLQPLTPQVLGEAMSKDDPFYSPTNVNPFADFKRYGGKILGTPRDKDSFLFDLPSPSEPHTPPCTPLTPDNTLLRRKKCSSRKKSQSLPSSPQLLRKAAERLHQESLHGSSSRRNSANPNRFSFVFSSRPKSTIFPEALAQRLQYELLESSEKLSLSSSTDRNDESSDNISAIDSKPAQINKSSLKSRRKLYIQRQCSADLPCVLNSDAVDNSECGSFGDGNNDFLYPINRNWINGGTNSSNSQKSVSPSSSVEFSLPLDESSDLDDSQCSKLSERSDHVTVNNDNVTSDVISTTNTFSNSMSNRFMNTSEKITYRKLTNIVTEKEQRKTVQRIKYLFLFFSTNNTLFIMLLYKCCDKFFVFKYLVLQNVFRALFSVFNFSINFSLIVEGKGTINIYHDLYYWQLYY</sequence>
<proteinExistence type="inferred from homology"/>
<keyword evidence="2" id="KW-0723">Serine/threonine-protein kinase</keyword>